<dbReference type="EMBL" id="FJOG01000028">
    <property type="protein sequence ID" value="CZR64803.1"/>
    <property type="molecule type" value="Genomic_DNA"/>
</dbReference>
<accession>A0A1L7XIE8</accession>
<dbReference type="AlphaFoldDB" id="A0A1L7XIE8"/>
<evidence type="ECO:0000313" key="1">
    <source>
        <dbReference type="EMBL" id="CZR64803.1"/>
    </source>
</evidence>
<sequence length="337" mass="38346">MLTKEEAIGRIDWSKYSDIGPDNLPNGFWGVSGENYFLKVPQDGSWYYSDGKPGDSTAFGNATYTTPRGEKVHQISPQSLVQTGSGYFIGVDYKTSYEKICYEDAEGQILRVLRKTVKTEDLRKHTIRTLRGDDGKELIFEVDIEGIYHGDDPKVLKAMKLTIKREERDPRRRLFVERRERQAVTPMSPPRTPPVKVEARLGEVNIKLEPVRKVNRGSEFWAQQVTDLQRRRSYNAGNGNASACAIDVQCIDWMLLGLLLAKVLEALNVENSCLGVCIRPMTTFYPTVYDDISPFGTSETSFLSSNYRAFPFALDVVPWNRYSATNLWFSSSEYMDK</sequence>
<organism evidence="1 2">
    <name type="scientific">Phialocephala subalpina</name>
    <dbReference type="NCBI Taxonomy" id="576137"/>
    <lineage>
        <taxon>Eukaryota</taxon>
        <taxon>Fungi</taxon>
        <taxon>Dikarya</taxon>
        <taxon>Ascomycota</taxon>
        <taxon>Pezizomycotina</taxon>
        <taxon>Leotiomycetes</taxon>
        <taxon>Helotiales</taxon>
        <taxon>Mollisiaceae</taxon>
        <taxon>Phialocephala</taxon>
        <taxon>Phialocephala fortinii species complex</taxon>
    </lineage>
</organism>
<evidence type="ECO:0000313" key="2">
    <source>
        <dbReference type="Proteomes" id="UP000184330"/>
    </source>
</evidence>
<proteinExistence type="predicted"/>
<reference evidence="1 2" key="1">
    <citation type="submission" date="2016-03" db="EMBL/GenBank/DDBJ databases">
        <authorList>
            <person name="Ploux O."/>
        </authorList>
    </citation>
    <scope>NUCLEOTIDE SEQUENCE [LARGE SCALE GENOMIC DNA]</scope>
    <source>
        <strain evidence="1 2">UAMH 11012</strain>
    </source>
</reference>
<dbReference type="Proteomes" id="UP000184330">
    <property type="component" value="Unassembled WGS sequence"/>
</dbReference>
<dbReference type="OrthoDB" id="3559262at2759"/>
<name>A0A1L7XIE8_9HELO</name>
<gene>
    <name evidence="1" type="ORF">PAC_14702</name>
</gene>
<protein>
    <submittedName>
        <fullName evidence="1">Uncharacterized protein</fullName>
    </submittedName>
</protein>
<keyword evidence="2" id="KW-1185">Reference proteome</keyword>